<dbReference type="InterPro" id="IPR011701">
    <property type="entry name" value="MFS"/>
</dbReference>
<feature type="transmembrane region" description="Helical" evidence="7">
    <location>
        <begin position="263"/>
        <end position="280"/>
    </location>
</feature>
<feature type="transmembrane region" description="Helical" evidence="7">
    <location>
        <begin position="329"/>
        <end position="346"/>
    </location>
</feature>
<dbReference type="Pfam" id="PF07690">
    <property type="entry name" value="MFS_1"/>
    <property type="match status" value="1"/>
</dbReference>
<feature type="transmembrane region" description="Helical" evidence="7">
    <location>
        <begin position="124"/>
        <end position="147"/>
    </location>
</feature>
<feature type="transmembrane region" description="Helical" evidence="7">
    <location>
        <begin position="201"/>
        <end position="219"/>
    </location>
</feature>
<feature type="transmembrane region" description="Helical" evidence="7">
    <location>
        <begin position="352"/>
        <end position="372"/>
    </location>
</feature>
<feature type="transmembrane region" description="Helical" evidence="7">
    <location>
        <begin position="90"/>
        <end position="112"/>
    </location>
</feature>
<reference evidence="8" key="1">
    <citation type="submission" date="2021-06" db="EMBL/GenBank/DDBJ databases">
        <title>Collection of gut derived symbiotic bacterial strains cultured from healthy donors.</title>
        <authorList>
            <person name="Lin H."/>
            <person name="Littmann E."/>
            <person name="Pamer E.G."/>
        </authorList>
    </citation>
    <scope>NUCLEOTIDE SEQUENCE</scope>
    <source>
        <strain evidence="8">MSK.21.60</strain>
    </source>
</reference>
<gene>
    <name evidence="8" type="ORF">KSW80_10715</name>
</gene>
<dbReference type="GO" id="GO:0022857">
    <property type="term" value="F:transmembrane transporter activity"/>
    <property type="evidence" value="ECO:0007669"/>
    <property type="project" value="InterPro"/>
</dbReference>
<evidence type="ECO:0000256" key="5">
    <source>
        <dbReference type="ARBA" id="ARBA00023136"/>
    </source>
</evidence>
<comment type="subcellular location">
    <subcellularLocation>
        <location evidence="1">Cell inner membrane</location>
        <topology evidence="1">Multi-pass membrane protein</topology>
    </subcellularLocation>
</comment>
<evidence type="ECO:0000313" key="8">
    <source>
        <dbReference type="EMBL" id="MBV3408865.1"/>
    </source>
</evidence>
<evidence type="ECO:0000256" key="6">
    <source>
        <dbReference type="SAM" id="MobiDB-lite"/>
    </source>
</evidence>
<keyword evidence="5 7" id="KW-0472">Membrane</keyword>
<proteinExistence type="predicted"/>
<dbReference type="PANTHER" id="PTHR43702">
    <property type="entry name" value="L-FUCOSE-PROTON SYMPORTER"/>
    <property type="match status" value="1"/>
</dbReference>
<dbReference type="GO" id="GO:0005886">
    <property type="term" value="C:plasma membrane"/>
    <property type="evidence" value="ECO:0007669"/>
    <property type="project" value="UniProtKB-SubCell"/>
</dbReference>
<evidence type="ECO:0000256" key="4">
    <source>
        <dbReference type="ARBA" id="ARBA00022989"/>
    </source>
</evidence>
<sequence>MNMKQSITLRSAGPFLLLTFIYFIVGFLTTVNGQCQGPLKIAFLSEVTTTKNSLATLISFAFFLGYLLNSAQTGRLLNKVGYKKTLIRSMLVMVLGLAFYLASALIAEYWGGAGVHLSQDFVPFGYFVFLFGSYLMGTSAAMLQVVINPYIAAYPLPGTQPVQRMNFTCAVNSFGTTIAPFFVTGVMFAGVSLDSVSADQLTIPFLVMMLIIAFTTWSTSKANLPDIEGTREETQNVESEGKTTPSDDSRNAKKRSIWSFRHLKYGVITIFFYVGTEVGIGNNMNLHAMDLMGHGYDFSPALLATLYWGGFMIGRMVSAGLKNVAPRPMLITVTVVAIVLMSVSMFTENLWLMAAVGLFHSVMWSCIFTLAVDGLKEYTSKASGVFMMGVFGGAVFPVLQGLLADYIGSWQFTWFVPLFCEFVILWYGLVGYKKQEA</sequence>
<dbReference type="Proteomes" id="UP001196316">
    <property type="component" value="Unassembled WGS sequence"/>
</dbReference>
<name>A0AAW4NGY1_9BACT</name>
<organism evidence="8 9">
    <name type="scientific">Segatella copri</name>
    <dbReference type="NCBI Taxonomy" id="165179"/>
    <lineage>
        <taxon>Bacteria</taxon>
        <taxon>Pseudomonadati</taxon>
        <taxon>Bacteroidota</taxon>
        <taxon>Bacteroidia</taxon>
        <taxon>Bacteroidales</taxon>
        <taxon>Prevotellaceae</taxon>
        <taxon>Segatella</taxon>
    </lineage>
</organism>
<dbReference type="PANTHER" id="PTHR43702:SF3">
    <property type="entry name" value="PROTEIN TSGA"/>
    <property type="match status" value="1"/>
</dbReference>
<dbReference type="EMBL" id="JAHOEP010000029">
    <property type="protein sequence ID" value="MBV3408865.1"/>
    <property type="molecule type" value="Genomic_DNA"/>
</dbReference>
<evidence type="ECO:0000256" key="7">
    <source>
        <dbReference type="SAM" id="Phobius"/>
    </source>
</evidence>
<keyword evidence="4 7" id="KW-1133">Transmembrane helix</keyword>
<evidence type="ECO:0000256" key="2">
    <source>
        <dbReference type="ARBA" id="ARBA00022475"/>
    </source>
</evidence>
<feature type="transmembrane region" description="Helical" evidence="7">
    <location>
        <begin position="300"/>
        <end position="317"/>
    </location>
</feature>
<dbReference type="AlphaFoldDB" id="A0AAW4NGY1"/>
<evidence type="ECO:0000256" key="1">
    <source>
        <dbReference type="ARBA" id="ARBA00004429"/>
    </source>
</evidence>
<feature type="transmembrane region" description="Helical" evidence="7">
    <location>
        <begin position="384"/>
        <end position="404"/>
    </location>
</feature>
<feature type="transmembrane region" description="Helical" evidence="7">
    <location>
        <begin position="167"/>
        <end position="189"/>
    </location>
</feature>
<dbReference type="InterPro" id="IPR050375">
    <property type="entry name" value="MFS_TsgA-like"/>
</dbReference>
<evidence type="ECO:0000256" key="3">
    <source>
        <dbReference type="ARBA" id="ARBA00022692"/>
    </source>
</evidence>
<feature type="region of interest" description="Disordered" evidence="6">
    <location>
        <begin position="229"/>
        <end position="251"/>
    </location>
</feature>
<feature type="transmembrane region" description="Helical" evidence="7">
    <location>
        <begin position="12"/>
        <end position="32"/>
    </location>
</feature>
<protein>
    <submittedName>
        <fullName evidence="8">MFS transporter</fullName>
    </submittedName>
</protein>
<feature type="transmembrane region" description="Helical" evidence="7">
    <location>
        <begin position="410"/>
        <end position="430"/>
    </location>
</feature>
<evidence type="ECO:0000313" key="9">
    <source>
        <dbReference type="Proteomes" id="UP001196316"/>
    </source>
</evidence>
<feature type="transmembrane region" description="Helical" evidence="7">
    <location>
        <begin position="52"/>
        <end position="69"/>
    </location>
</feature>
<keyword evidence="3 7" id="KW-0812">Transmembrane</keyword>
<accession>A0AAW4NGY1</accession>
<keyword evidence="2" id="KW-1003">Cell membrane</keyword>
<comment type="caution">
    <text evidence="8">The sequence shown here is derived from an EMBL/GenBank/DDBJ whole genome shotgun (WGS) entry which is preliminary data.</text>
</comment>